<dbReference type="EMBL" id="CP001854">
    <property type="protein sequence ID" value="ADB51256.1"/>
    <property type="molecule type" value="Genomic_DNA"/>
</dbReference>
<dbReference type="HOGENOM" id="CLU_2786729_0_0_11"/>
<evidence type="ECO:0000313" key="2">
    <source>
        <dbReference type="EMBL" id="ADB51256.1"/>
    </source>
</evidence>
<organism evidence="2 3">
    <name type="scientific">Conexibacter woesei (strain DSM 14684 / CCUG 47730 / CIP 108061 / JCM 11494 / NBRC 100937 / ID131577)</name>
    <dbReference type="NCBI Taxonomy" id="469383"/>
    <lineage>
        <taxon>Bacteria</taxon>
        <taxon>Bacillati</taxon>
        <taxon>Actinomycetota</taxon>
        <taxon>Thermoleophilia</taxon>
        <taxon>Solirubrobacterales</taxon>
        <taxon>Conexibacteraceae</taxon>
        <taxon>Conexibacter</taxon>
    </lineage>
</organism>
<evidence type="ECO:0000256" key="1">
    <source>
        <dbReference type="SAM" id="MobiDB-lite"/>
    </source>
</evidence>
<dbReference type="Proteomes" id="UP000008229">
    <property type="component" value="Chromosome"/>
</dbReference>
<name>D3FAU3_CONWI</name>
<dbReference type="STRING" id="469383.Cwoe_2837"/>
<accession>D3FAU3</accession>
<dbReference type="AlphaFoldDB" id="D3FAU3"/>
<dbReference type="KEGG" id="cwo:Cwoe_2837"/>
<sequence length="68" mass="7856">MNPALTQIQQQSRAADLRERADRHNRPTRRLRRASKEIEATQQTLTAYAPQPLFLTRGFFGREHGSHA</sequence>
<evidence type="ECO:0000313" key="3">
    <source>
        <dbReference type="Proteomes" id="UP000008229"/>
    </source>
</evidence>
<protein>
    <submittedName>
        <fullName evidence="2">Uncharacterized protein</fullName>
    </submittedName>
</protein>
<feature type="compositionally biased region" description="Polar residues" evidence="1">
    <location>
        <begin position="1"/>
        <end position="13"/>
    </location>
</feature>
<keyword evidence="3" id="KW-1185">Reference proteome</keyword>
<gene>
    <name evidence="2" type="ordered locus">Cwoe_2837</name>
</gene>
<feature type="region of interest" description="Disordered" evidence="1">
    <location>
        <begin position="1"/>
        <end position="31"/>
    </location>
</feature>
<proteinExistence type="predicted"/>
<reference evidence="3" key="2">
    <citation type="submission" date="2010-01" db="EMBL/GenBank/DDBJ databases">
        <title>The complete genome of Conexibacter woesei DSM 14684.</title>
        <authorList>
            <consortium name="US DOE Joint Genome Institute (JGI-PGF)"/>
            <person name="Lucas S."/>
            <person name="Copeland A."/>
            <person name="Lapidus A."/>
            <person name="Glavina del Rio T."/>
            <person name="Dalin E."/>
            <person name="Tice H."/>
            <person name="Bruce D."/>
            <person name="Goodwin L."/>
            <person name="Pitluck S."/>
            <person name="Kyrpides N."/>
            <person name="Mavromatis K."/>
            <person name="Ivanova N."/>
            <person name="Mikhailova N."/>
            <person name="Chertkov O."/>
            <person name="Brettin T."/>
            <person name="Detter J.C."/>
            <person name="Han C."/>
            <person name="Larimer F."/>
            <person name="Land M."/>
            <person name="Hauser L."/>
            <person name="Markowitz V."/>
            <person name="Cheng J.-F."/>
            <person name="Hugenholtz P."/>
            <person name="Woyke T."/>
            <person name="Wu D."/>
            <person name="Pukall R."/>
            <person name="Steenblock K."/>
            <person name="Schneider S."/>
            <person name="Klenk H.-P."/>
            <person name="Eisen J.A."/>
        </authorList>
    </citation>
    <scope>NUCLEOTIDE SEQUENCE [LARGE SCALE GENOMIC DNA]</scope>
    <source>
        <strain evidence="3">DSM 14684 / CIP 108061 / JCM 11494 / NBRC 100937 / ID131577</strain>
    </source>
</reference>
<reference evidence="2 3" key="1">
    <citation type="journal article" date="2010" name="Stand. Genomic Sci.">
        <title>Complete genome sequence of Conexibacter woesei type strain (ID131577).</title>
        <authorList>
            <person name="Pukall R."/>
            <person name="Lapidus A."/>
            <person name="Glavina Del Rio T."/>
            <person name="Copeland A."/>
            <person name="Tice H."/>
            <person name="Cheng J.-F."/>
            <person name="Lucas S."/>
            <person name="Chen F."/>
            <person name="Nolan M."/>
            <person name="Bruce D."/>
            <person name="Goodwin L."/>
            <person name="Pitluck S."/>
            <person name="Mavromatis K."/>
            <person name="Ivanova N."/>
            <person name="Ovchinnikova G."/>
            <person name="Pati A."/>
            <person name="Chen A."/>
            <person name="Palaniappan K."/>
            <person name="Land M."/>
            <person name="Hauser L."/>
            <person name="Chang Y.-J."/>
            <person name="Jeffries C.D."/>
            <person name="Chain P."/>
            <person name="Meincke L."/>
            <person name="Sims D."/>
            <person name="Brettin T."/>
            <person name="Detter J.C."/>
            <person name="Rohde M."/>
            <person name="Goeker M."/>
            <person name="Bristow J."/>
            <person name="Eisen J.A."/>
            <person name="Markowitz V."/>
            <person name="Kyrpides N.C."/>
            <person name="Klenk H.-P."/>
            <person name="Hugenholtz P."/>
        </authorList>
    </citation>
    <scope>NUCLEOTIDE SEQUENCE [LARGE SCALE GENOMIC DNA]</scope>
    <source>
        <strain evidence="3">DSM 14684 / CIP 108061 / JCM 11494 / NBRC 100937 / ID131577</strain>
    </source>
</reference>
<dbReference type="RefSeq" id="WP_012934307.1">
    <property type="nucleotide sequence ID" value="NC_013739.1"/>
</dbReference>
<feature type="compositionally biased region" description="Basic and acidic residues" evidence="1">
    <location>
        <begin position="15"/>
        <end position="25"/>
    </location>
</feature>